<dbReference type="InterPro" id="IPR003594">
    <property type="entry name" value="HATPase_dom"/>
</dbReference>
<feature type="coiled-coil region" evidence="7">
    <location>
        <begin position="7"/>
        <end position="38"/>
    </location>
</feature>
<evidence type="ECO:0000256" key="7">
    <source>
        <dbReference type="SAM" id="Coils"/>
    </source>
</evidence>
<dbReference type="SUPFAM" id="SSF55874">
    <property type="entry name" value="ATPase domain of HSP90 chaperone/DNA topoisomerase II/histidine kinase"/>
    <property type="match status" value="1"/>
</dbReference>
<dbReference type="Pfam" id="PF00512">
    <property type="entry name" value="HisKA"/>
    <property type="match status" value="1"/>
</dbReference>
<keyword evidence="11" id="KW-0808">Transferase</keyword>
<dbReference type="RefSeq" id="WP_039468380.1">
    <property type="nucleotide sequence ID" value="NZ_CP016321.1"/>
</dbReference>
<keyword evidence="11" id="KW-0418">Kinase</keyword>
<feature type="domain" description="Response regulatory" evidence="9">
    <location>
        <begin position="454"/>
        <end position="568"/>
    </location>
</feature>
<reference evidence="10" key="2">
    <citation type="journal article" date="2018" name="Genome Biol.">
        <title>SKESA: strategic k-mer extension for scrupulous assemblies.</title>
        <authorList>
            <person name="Souvorov A."/>
            <person name="Agarwala R."/>
            <person name="Lipman D.J."/>
        </authorList>
    </citation>
    <scope>NUCLEOTIDE SEQUENCE</scope>
    <source>
        <strain evidence="10">BCW_3452</strain>
    </source>
</reference>
<dbReference type="PANTHER" id="PTHR45339">
    <property type="entry name" value="HYBRID SIGNAL TRANSDUCTION HISTIDINE KINASE J"/>
    <property type="match status" value="1"/>
</dbReference>
<dbReference type="Gene3D" id="1.10.287.130">
    <property type="match status" value="1"/>
</dbReference>
<dbReference type="EMBL" id="LOSH02000004">
    <property type="protein sequence ID" value="PNM67358.1"/>
    <property type="molecule type" value="Genomic_DNA"/>
</dbReference>
<dbReference type="Gene3D" id="3.30.565.10">
    <property type="entry name" value="Histidine kinase-like ATPase, C-terminal domain"/>
    <property type="match status" value="1"/>
</dbReference>
<dbReference type="InterPro" id="IPR003661">
    <property type="entry name" value="HisK_dim/P_dom"/>
</dbReference>
<dbReference type="InterPro" id="IPR036097">
    <property type="entry name" value="HisK_dim/P_sf"/>
</dbReference>
<dbReference type="SUPFAM" id="SSF47384">
    <property type="entry name" value="Homodimeric domain of signal transducing histidine kinase"/>
    <property type="match status" value="1"/>
</dbReference>
<comment type="catalytic activity">
    <reaction evidence="1">
        <text>ATP + protein L-histidine = ADP + protein N-phospho-L-histidine.</text>
        <dbReference type="EC" id="2.7.13.3"/>
    </reaction>
</comment>
<keyword evidence="3 6" id="KW-0597">Phosphoprotein</keyword>
<dbReference type="EC" id="2.7.13.3" evidence="2"/>
<dbReference type="AlphaFoldDB" id="A0A8H9TFA9"/>
<accession>A0A8H9TFA9</accession>
<dbReference type="InterPro" id="IPR036890">
    <property type="entry name" value="HATPase_C_sf"/>
</dbReference>
<evidence type="ECO:0000256" key="3">
    <source>
        <dbReference type="ARBA" id="ARBA00022553"/>
    </source>
</evidence>
<dbReference type="PANTHER" id="PTHR45339:SF1">
    <property type="entry name" value="HYBRID SIGNAL TRANSDUCTION HISTIDINE KINASE J"/>
    <property type="match status" value="1"/>
</dbReference>
<evidence type="ECO:0000313" key="10">
    <source>
        <dbReference type="EMBL" id="HAS8540847.1"/>
    </source>
</evidence>
<feature type="domain" description="Histidine kinase" evidence="8">
    <location>
        <begin position="214"/>
        <end position="430"/>
    </location>
</feature>
<dbReference type="Pfam" id="PF00072">
    <property type="entry name" value="Response_reg"/>
    <property type="match status" value="1"/>
</dbReference>
<evidence type="ECO:0000256" key="4">
    <source>
        <dbReference type="ARBA" id="ARBA00022801"/>
    </source>
</evidence>
<evidence type="ECO:0000256" key="2">
    <source>
        <dbReference type="ARBA" id="ARBA00012438"/>
    </source>
</evidence>
<dbReference type="PRINTS" id="PR00344">
    <property type="entry name" value="BCTRLSENSOR"/>
</dbReference>
<dbReference type="InterPro" id="IPR005467">
    <property type="entry name" value="His_kinase_dom"/>
</dbReference>
<evidence type="ECO:0000259" key="9">
    <source>
        <dbReference type="PROSITE" id="PS50110"/>
    </source>
</evidence>
<dbReference type="PROSITE" id="PS50110">
    <property type="entry name" value="RESPONSE_REGULATORY"/>
    <property type="match status" value="1"/>
</dbReference>
<name>A0A8H9TFA9_VIBVL</name>
<dbReference type="GO" id="GO:0000155">
    <property type="term" value="F:phosphorelay sensor kinase activity"/>
    <property type="evidence" value="ECO:0007669"/>
    <property type="project" value="InterPro"/>
</dbReference>
<reference evidence="11 12" key="1">
    <citation type="submission" date="2017-12" db="EMBL/GenBank/DDBJ databases">
        <title>FDA dAtabase for Regulatory Grade micrObial Sequences (FDA-ARGOS): Supporting development and validation of Infectious Disease Dx tests.</title>
        <authorList>
            <person name="Hoffmann M."/>
            <person name="Allard M."/>
            <person name="Evans P."/>
            <person name="Brown E."/>
            <person name="Tallon L.J."/>
            <person name="Sadzewicz L."/>
            <person name="Sengamalay N."/>
            <person name="Ott S."/>
            <person name="Godinez A."/>
            <person name="Nagaraj S."/>
            <person name="Vavikolanu K."/>
            <person name="Aluvathingal J."/>
            <person name="Nadendla S."/>
            <person name="Hobson J."/>
            <person name="Sichtig H."/>
        </authorList>
    </citation>
    <scope>NUCLEOTIDE SEQUENCE [LARGE SCALE GENOMIC DNA]</scope>
    <source>
        <strain evidence="12">ATCC 29307</strain>
        <strain evidence="11">FDAARGOS_118</strain>
    </source>
</reference>
<organism evidence="10">
    <name type="scientific">Vibrio vulnificus</name>
    <dbReference type="NCBI Taxonomy" id="672"/>
    <lineage>
        <taxon>Bacteria</taxon>
        <taxon>Pseudomonadati</taxon>
        <taxon>Pseudomonadota</taxon>
        <taxon>Gammaproteobacteria</taxon>
        <taxon>Vibrionales</taxon>
        <taxon>Vibrionaceae</taxon>
        <taxon>Vibrio</taxon>
    </lineage>
</organism>
<dbReference type="CDD" id="cd17546">
    <property type="entry name" value="REC_hyHK_CKI1_RcsC-like"/>
    <property type="match status" value="1"/>
</dbReference>
<keyword evidence="4" id="KW-0378">Hydrolase</keyword>
<reference evidence="10" key="3">
    <citation type="submission" date="2019-01" db="EMBL/GenBank/DDBJ databases">
        <authorList>
            <consortium name="NCBI Pathogen Detection Project"/>
        </authorList>
    </citation>
    <scope>NUCLEOTIDE SEQUENCE</scope>
    <source>
        <strain evidence="10">BCW_3452</strain>
    </source>
</reference>
<feature type="modified residue" description="4-aspartylphosphate" evidence="6">
    <location>
        <position position="503"/>
    </location>
</feature>
<dbReference type="SUPFAM" id="SSF52172">
    <property type="entry name" value="CheY-like"/>
    <property type="match status" value="1"/>
</dbReference>
<dbReference type="Gene3D" id="3.40.50.2300">
    <property type="match status" value="1"/>
</dbReference>
<proteinExistence type="predicted"/>
<keyword evidence="12" id="KW-1185">Reference proteome</keyword>
<evidence type="ECO:0000256" key="5">
    <source>
        <dbReference type="ARBA" id="ARBA00023012"/>
    </source>
</evidence>
<gene>
    <name evidence="11" type="ORF">AL548_013945</name>
    <name evidence="10" type="ORF">I7730_13745</name>
</gene>
<dbReference type="FunFam" id="3.30.565.10:FF:000010">
    <property type="entry name" value="Sensor histidine kinase RcsC"/>
    <property type="match status" value="1"/>
</dbReference>
<evidence type="ECO:0000256" key="6">
    <source>
        <dbReference type="PROSITE-ProRule" id="PRU00169"/>
    </source>
</evidence>
<comment type="caution">
    <text evidence="10">The sequence shown here is derived from an EMBL/GenBank/DDBJ whole genome shotgun (WGS) entry which is preliminary data.</text>
</comment>
<dbReference type="InterPro" id="IPR001789">
    <property type="entry name" value="Sig_transdc_resp-reg_receiver"/>
</dbReference>
<evidence type="ECO:0000259" key="8">
    <source>
        <dbReference type="PROSITE" id="PS50109"/>
    </source>
</evidence>
<keyword evidence="7" id="KW-0175">Coiled coil</keyword>
<evidence type="ECO:0000256" key="1">
    <source>
        <dbReference type="ARBA" id="ARBA00000085"/>
    </source>
</evidence>
<dbReference type="Proteomes" id="UP000863257">
    <property type="component" value="Unassembled WGS sequence"/>
</dbReference>
<dbReference type="SMART" id="SM00387">
    <property type="entry name" value="HATPase_c"/>
    <property type="match status" value="1"/>
</dbReference>
<dbReference type="Pfam" id="PF02518">
    <property type="entry name" value="HATPase_c"/>
    <property type="match status" value="1"/>
</dbReference>
<evidence type="ECO:0000313" key="12">
    <source>
        <dbReference type="Proteomes" id="UP000054370"/>
    </source>
</evidence>
<dbReference type="InterPro" id="IPR011006">
    <property type="entry name" value="CheY-like_superfamily"/>
</dbReference>
<dbReference type="SMART" id="SM00388">
    <property type="entry name" value="HisKA"/>
    <property type="match status" value="1"/>
</dbReference>
<dbReference type="SMART" id="SM00448">
    <property type="entry name" value="REC"/>
    <property type="match status" value="1"/>
</dbReference>
<dbReference type="GO" id="GO:0016787">
    <property type="term" value="F:hydrolase activity"/>
    <property type="evidence" value="ECO:0007669"/>
    <property type="project" value="UniProtKB-KW"/>
</dbReference>
<dbReference type="EMBL" id="DACRBY010000016">
    <property type="protein sequence ID" value="HAS8540847.1"/>
    <property type="molecule type" value="Genomic_DNA"/>
</dbReference>
<dbReference type="CDD" id="cd00082">
    <property type="entry name" value="HisKA"/>
    <property type="match status" value="1"/>
</dbReference>
<evidence type="ECO:0000313" key="11">
    <source>
        <dbReference type="EMBL" id="PNM67358.1"/>
    </source>
</evidence>
<dbReference type="CDD" id="cd16922">
    <property type="entry name" value="HATPase_EvgS-ArcB-TorS-like"/>
    <property type="match status" value="1"/>
</dbReference>
<dbReference type="PROSITE" id="PS50109">
    <property type="entry name" value="HIS_KIN"/>
    <property type="match status" value="1"/>
</dbReference>
<keyword evidence="5" id="KW-0902">Two-component regulatory system</keyword>
<sequence>MDDSLHLNRKLQRAIASRKEAERLLEEKSLELYQSNQQLKLALKQLELKSEQQLFKFEFEQQIDDTLITFGRVFIVDGIDDLLLANLLERLSRASVIRQAWLKLDKPILTTLKSLEYGLKPTGFLYRADDSRTRAEWFGDALCIPIILESEPVGSMVFTIDHFDIDLDFISNQLCLIADLVSNALNRQLWMERETELRKRAEESEKATKEFVAMINHELRTPLNGVLGSAELLGNTYLNDEQQLYLRNLRQGGELLRVIINDLLDFSKMNAGMMEIVPKVFRWREVEESIVGIFAAKASEKQIGFHIEKQFGMPRCVCGDVERIKQILVNLIGNAIKFTQHGAVTFRTHWQDDVLSVEIEDTGIGIAEQAKSTLFDPFVQADRSSKRNYEGSGLGLAICRNLCRLMGGEIGFRSELGKGSCFHFAIPLPASDEPLLEPHSEQVERHQLDWAALKVLVVDDIRMNQVIINQMLKKLQVTPEVRNNGVEALQAVSQQDYDLIFMDCRMPEMDGYEATHYLREQGLATPIVALTAGTTLEEREKCLVSGMNDILTKPYTADDVERMMLKWLTVKT</sequence>
<protein>
    <recommendedName>
        <fullName evidence="2">histidine kinase</fullName>
        <ecNumber evidence="2">2.7.13.3</ecNumber>
    </recommendedName>
</protein>
<dbReference type="Proteomes" id="UP000054370">
    <property type="component" value="Unassembled WGS sequence"/>
</dbReference>
<dbReference type="InterPro" id="IPR004358">
    <property type="entry name" value="Sig_transdc_His_kin-like_C"/>
</dbReference>